<dbReference type="InterPro" id="IPR036397">
    <property type="entry name" value="RNaseH_sf"/>
</dbReference>
<comment type="caution">
    <text evidence="7">The sequence shown here is derived from an EMBL/GenBank/DDBJ whole genome shotgun (WGS) entry which is preliminary data.</text>
</comment>
<dbReference type="EC" id="2.7.7.49" evidence="1"/>
<dbReference type="PANTHER" id="PTHR37984">
    <property type="entry name" value="PROTEIN CBG26694"/>
    <property type="match status" value="1"/>
</dbReference>
<keyword evidence="2" id="KW-0548">Nucleotidyltransferase</keyword>
<dbReference type="OrthoDB" id="7554151at2759"/>
<keyword evidence="5" id="KW-0695">RNA-directed DNA polymerase</keyword>
<dbReference type="AlphaFoldDB" id="A0A0J7KH80"/>
<dbReference type="STRING" id="67767.A0A0J7KH80"/>
<dbReference type="GO" id="GO:0003676">
    <property type="term" value="F:nucleic acid binding"/>
    <property type="evidence" value="ECO:0007669"/>
    <property type="project" value="InterPro"/>
</dbReference>
<sequence>MDAPQNISELRSFMGSINYLSKFIPQLVKKAKPLNDLLSPKNAFIWDIAQEQAFQELKNALSSTPILAWFHPLRETIISADASAYGFGAVLKQRQENGEYRPIAYASRTLTAAQRNWAQIEKEGYALQWACEKFKNYITGLERKEMGMADILSRRPLNEARDDFIKEVVSYARAITTNLPATDQRLQQIREAQAKDPICQQLKEYISQGWPKRSELNMKLHDYWQYQSEFSQEEGILMKGSRIVIPQVLRKNILEKLHEGHLGITKCRNRAQQSVWWPGLSTQIERLIRECKICVEETHNRQQPLMPTEFPRRAWQRVGMDLFHLNHKWYLIVTDYYSRYPEIALLKDLREDTIIKHLKSIFARHGIPETVVSDNGTQFGSIATAEFTKFANEWGFQHVTSSLHFPQSNGLAEIGVQIIKRSLKKCEDPYEALINYRSVPLANGYSPAELLMGRRIRTKVPIVSSKLLPKIPDQATLRSWETAHKRRQKQNFDRRHGVRKLPELHPGEEVWITDLRRYGKIIARAKAPRSYLVETEKRTVRRNRVHLIPVT</sequence>
<keyword evidence="8" id="KW-1185">Reference proteome</keyword>
<name>A0A0J7KH80_LASNI</name>
<gene>
    <name evidence="7" type="ORF">RF55_10771</name>
</gene>
<dbReference type="PANTHER" id="PTHR37984:SF9">
    <property type="entry name" value="INTEGRASE CATALYTIC DOMAIN-CONTAINING PROTEIN"/>
    <property type="match status" value="1"/>
</dbReference>
<dbReference type="Gene3D" id="3.30.70.270">
    <property type="match status" value="1"/>
</dbReference>
<evidence type="ECO:0000256" key="4">
    <source>
        <dbReference type="ARBA" id="ARBA00022759"/>
    </source>
</evidence>
<dbReference type="FunFam" id="3.30.420.10:FF:000063">
    <property type="entry name" value="Retrovirus-related Pol polyprotein from transposon 297-like Protein"/>
    <property type="match status" value="1"/>
</dbReference>
<evidence type="ECO:0000256" key="2">
    <source>
        <dbReference type="ARBA" id="ARBA00022695"/>
    </source>
</evidence>
<evidence type="ECO:0000256" key="3">
    <source>
        <dbReference type="ARBA" id="ARBA00022722"/>
    </source>
</evidence>
<dbReference type="Gene3D" id="3.10.20.370">
    <property type="match status" value="1"/>
</dbReference>
<dbReference type="EMBL" id="LBMM01007614">
    <property type="protein sequence ID" value="KMQ89584.1"/>
    <property type="molecule type" value="Genomic_DNA"/>
</dbReference>
<keyword evidence="4" id="KW-0378">Hydrolase</keyword>
<dbReference type="GO" id="GO:0003964">
    <property type="term" value="F:RNA-directed DNA polymerase activity"/>
    <property type="evidence" value="ECO:0007669"/>
    <property type="project" value="UniProtKB-KW"/>
</dbReference>
<organism evidence="7 8">
    <name type="scientific">Lasius niger</name>
    <name type="common">Black garden ant</name>
    <dbReference type="NCBI Taxonomy" id="67767"/>
    <lineage>
        <taxon>Eukaryota</taxon>
        <taxon>Metazoa</taxon>
        <taxon>Ecdysozoa</taxon>
        <taxon>Arthropoda</taxon>
        <taxon>Hexapoda</taxon>
        <taxon>Insecta</taxon>
        <taxon>Pterygota</taxon>
        <taxon>Neoptera</taxon>
        <taxon>Endopterygota</taxon>
        <taxon>Hymenoptera</taxon>
        <taxon>Apocrita</taxon>
        <taxon>Aculeata</taxon>
        <taxon>Formicoidea</taxon>
        <taxon>Formicidae</taxon>
        <taxon>Formicinae</taxon>
        <taxon>Lasius</taxon>
        <taxon>Lasius</taxon>
    </lineage>
</organism>
<dbReference type="FunFam" id="3.30.70.270:FF:000020">
    <property type="entry name" value="Transposon Tf2-6 polyprotein-like Protein"/>
    <property type="match status" value="1"/>
</dbReference>
<dbReference type="FunFam" id="1.10.340.70:FF:000003">
    <property type="entry name" value="Protein CBG25708"/>
    <property type="match status" value="1"/>
</dbReference>
<keyword evidence="3" id="KW-0540">Nuclease</keyword>
<dbReference type="GO" id="GO:0004519">
    <property type="term" value="F:endonuclease activity"/>
    <property type="evidence" value="ECO:0007669"/>
    <property type="project" value="UniProtKB-KW"/>
</dbReference>
<dbReference type="Gene3D" id="1.10.340.70">
    <property type="match status" value="1"/>
</dbReference>
<dbReference type="Gene3D" id="3.30.420.10">
    <property type="entry name" value="Ribonuclease H-like superfamily/Ribonuclease H"/>
    <property type="match status" value="1"/>
</dbReference>
<accession>A0A0J7KH80</accession>
<dbReference type="Pfam" id="PF17921">
    <property type="entry name" value="Integrase_H2C2"/>
    <property type="match status" value="1"/>
</dbReference>
<evidence type="ECO:0000313" key="8">
    <source>
        <dbReference type="Proteomes" id="UP000036403"/>
    </source>
</evidence>
<dbReference type="InterPro" id="IPR050951">
    <property type="entry name" value="Retrovirus_Pol_polyprotein"/>
</dbReference>
<feature type="domain" description="Integrase catalytic" evidence="6">
    <location>
        <begin position="303"/>
        <end position="480"/>
    </location>
</feature>
<dbReference type="InterPro" id="IPR041577">
    <property type="entry name" value="RT_RNaseH_2"/>
</dbReference>
<keyword evidence="2" id="KW-0808">Transferase</keyword>
<evidence type="ECO:0000256" key="1">
    <source>
        <dbReference type="ARBA" id="ARBA00012493"/>
    </source>
</evidence>
<dbReference type="SUPFAM" id="SSF53098">
    <property type="entry name" value="Ribonuclease H-like"/>
    <property type="match status" value="1"/>
</dbReference>
<dbReference type="InterPro" id="IPR001584">
    <property type="entry name" value="Integrase_cat-core"/>
</dbReference>
<evidence type="ECO:0000259" key="6">
    <source>
        <dbReference type="PROSITE" id="PS50994"/>
    </source>
</evidence>
<proteinExistence type="predicted"/>
<dbReference type="InterPro" id="IPR041588">
    <property type="entry name" value="Integrase_H2C2"/>
</dbReference>
<dbReference type="Pfam" id="PF00665">
    <property type="entry name" value="rve"/>
    <property type="match status" value="1"/>
</dbReference>
<protein>
    <recommendedName>
        <fullName evidence="1">RNA-directed DNA polymerase</fullName>
        <ecNumber evidence="1">2.7.7.49</ecNumber>
    </recommendedName>
</protein>
<dbReference type="GO" id="GO:0015074">
    <property type="term" value="P:DNA integration"/>
    <property type="evidence" value="ECO:0007669"/>
    <property type="project" value="InterPro"/>
</dbReference>
<dbReference type="Proteomes" id="UP000036403">
    <property type="component" value="Unassembled WGS sequence"/>
</dbReference>
<dbReference type="Pfam" id="PF17919">
    <property type="entry name" value="RT_RNaseH_2"/>
    <property type="match status" value="1"/>
</dbReference>
<dbReference type="InterPro" id="IPR043502">
    <property type="entry name" value="DNA/RNA_pol_sf"/>
</dbReference>
<dbReference type="PaxDb" id="67767-A0A0J7KH80"/>
<dbReference type="GO" id="GO:0042575">
    <property type="term" value="C:DNA polymerase complex"/>
    <property type="evidence" value="ECO:0007669"/>
    <property type="project" value="UniProtKB-ARBA"/>
</dbReference>
<dbReference type="InterPro" id="IPR043128">
    <property type="entry name" value="Rev_trsase/Diguanyl_cyclase"/>
</dbReference>
<keyword evidence="4" id="KW-0255">Endonuclease</keyword>
<dbReference type="FunFam" id="3.10.20.370:FF:000001">
    <property type="entry name" value="Retrovirus-related Pol polyprotein from transposon 17.6-like protein"/>
    <property type="match status" value="1"/>
</dbReference>
<dbReference type="PROSITE" id="PS50994">
    <property type="entry name" value="INTEGRASE"/>
    <property type="match status" value="1"/>
</dbReference>
<evidence type="ECO:0000256" key="5">
    <source>
        <dbReference type="ARBA" id="ARBA00022918"/>
    </source>
</evidence>
<evidence type="ECO:0000313" key="7">
    <source>
        <dbReference type="EMBL" id="KMQ89584.1"/>
    </source>
</evidence>
<dbReference type="SUPFAM" id="SSF56672">
    <property type="entry name" value="DNA/RNA polymerases"/>
    <property type="match status" value="1"/>
</dbReference>
<reference evidence="7 8" key="1">
    <citation type="submission" date="2015-04" db="EMBL/GenBank/DDBJ databases">
        <title>Lasius niger genome sequencing.</title>
        <authorList>
            <person name="Konorov E.A."/>
            <person name="Nikitin M.A."/>
            <person name="Kirill M.V."/>
            <person name="Chang P."/>
        </authorList>
    </citation>
    <scope>NUCLEOTIDE SEQUENCE [LARGE SCALE GENOMIC DNA]</scope>
    <source>
        <tissue evidence="7">Whole</tissue>
    </source>
</reference>
<dbReference type="InterPro" id="IPR012337">
    <property type="entry name" value="RNaseH-like_sf"/>
</dbReference>